<dbReference type="GO" id="GO:0005886">
    <property type="term" value="C:plasma membrane"/>
    <property type="evidence" value="ECO:0007669"/>
    <property type="project" value="UniProtKB-SubCell"/>
</dbReference>
<evidence type="ECO:0000313" key="11">
    <source>
        <dbReference type="EMBL" id="VWB60800.1"/>
    </source>
</evidence>
<accession>A0A6H9SWE1</accession>
<evidence type="ECO:0000313" key="10">
    <source>
        <dbReference type="EMBL" id="KAB0638371.1"/>
    </source>
</evidence>
<dbReference type="PANTHER" id="PTHR30329">
    <property type="entry name" value="STATOR ELEMENT OF FLAGELLAR MOTOR COMPLEX"/>
    <property type="match status" value="1"/>
</dbReference>
<keyword evidence="3" id="KW-1003">Cell membrane</keyword>
<reference evidence="10 12" key="1">
    <citation type="submission" date="2019-09" db="EMBL/GenBank/DDBJ databases">
        <title>Draft genome sequences of 48 bacterial type strains from the CCUG.</title>
        <authorList>
            <person name="Tunovic T."/>
            <person name="Pineiro-Iglesias B."/>
            <person name="Unosson C."/>
            <person name="Inganas E."/>
            <person name="Ohlen M."/>
            <person name="Cardew S."/>
            <person name="Jensie-Markopoulos S."/>
            <person name="Salva-Serra F."/>
            <person name="Jaen-Luchoro D."/>
            <person name="Karlsson R."/>
            <person name="Svensson-Stadler L."/>
            <person name="Chun J."/>
            <person name="Moore E."/>
        </authorList>
    </citation>
    <scope>NUCLEOTIDE SEQUENCE [LARGE SCALE GENOMIC DNA]</scope>
    <source>
        <strain evidence="10 12">CCUG 54555</strain>
    </source>
</reference>
<dbReference type="PANTHER" id="PTHR30329:SF21">
    <property type="entry name" value="LIPOPROTEIN YIAD-RELATED"/>
    <property type="match status" value="1"/>
</dbReference>
<dbReference type="EMBL" id="CABVPL010000017">
    <property type="protein sequence ID" value="VWB60800.1"/>
    <property type="molecule type" value="Genomic_DNA"/>
</dbReference>
<organism evidence="10 12">
    <name type="scientific">Burkholderia latens</name>
    <dbReference type="NCBI Taxonomy" id="488446"/>
    <lineage>
        <taxon>Bacteria</taxon>
        <taxon>Pseudomonadati</taxon>
        <taxon>Pseudomonadota</taxon>
        <taxon>Betaproteobacteria</taxon>
        <taxon>Burkholderiales</taxon>
        <taxon>Burkholderiaceae</taxon>
        <taxon>Burkholderia</taxon>
        <taxon>Burkholderia cepacia complex</taxon>
    </lineage>
</organism>
<comment type="similarity">
    <text evidence="2">Belongs to the MotB family.</text>
</comment>
<gene>
    <name evidence="11" type="ORF">BLA24064_02811</name>
    <name evidence="10" type="ORF">F7R21_20205</name>
</gene>
<proteinExistence type="inferred from homology"/>
<protein>
    <submittedName>
        <fullName evidence="11">Motility protein B</fullName>
    </submittedName>
    <submittedName>
        <fullName evidence="10">OmpA family protein</fullName>
    </submittedName>
</protein>
<dbReference type="Pfam" id="PF00691">
    <property type="entry name" value="OmpA"/>
    <property type="match status" value="1"/>
</dbReference>
<dbReference type="InterPro" id="IPR025713">
    <property type="entry name" value="MotB-like_N_dom"/>
</dbReference>
<evidence type="ECO:0000256" key="7">
    <source>
        <dbReference type="PROSITE-ProRule" id="PRU00473"/>
    </source>
</evidence>
<evidence type="ECO:0000256" key="4">
    <source>
        <dbReference type="ARBA" id="ARBA00022692"/>
    </source>
</evidence>
<evidence type="ECO:0000313" key="12">
    <source>
        <dbReference type="Proteomes" id="UP000430232"/>
    </source>
</evidence>
<feature type="transmembrane region" description="Helical" evidence="8">
    <location>
        <begin position="31"/>
        <end position="51"/>
    </location>
</feature>
<dbReference type="InterPro" id="IPR036737">
    <property type="entry name" value="OmpA-like_sf"/>
</dbReference>
<reference evidence="11 13" key="2">
    <citation type="submission" date="2019-09" db="EMBL/GenBank/DDBJ databases">
        <authorList>
            <person name="Depoorter E."/>
        </authorList>
    </citation>
    <scope>NUCLEOTIDE SEQUENCE [LARGE SCALE GENOMIC DNA]</scope>
    <source>
        <strain evidence="11">LMG 24064</strain>
    </source>
</reference>
<keyword evidence="6 7" id="KW-0472">Membrane</keyword>
<keyword evidence="5 8" id="KW-1133">Transmembrane helix</keyword>
<dbReference type="Proteomes" id="UP000430232">
    <property type="component" value="Unassembled WGS sequence"/>
</dbReference>
<evidence type="ECO:0000313" key="13">
    <source>
        <dbReference type="Proteomes" id="UP000494222"/>
    </source>
</evidence>
<comment type="subcellular location">
    <subcellularLocation>
        <location evidence="1">Cell membrane</location>
        <topology evidence="1">Single-pass membrane protein</topology>
    </subcellularLocation>
</comment>
<dbReference type="AlphaFoldDB" id="A0A6H9SWE1"/>
<evidence type="ECO:0000256" key="5">
    <source>
        <dbReference type="ARBA" id="ARBA00022989"/>
    </source>
</evidence>
<evidence type="ECO:0000256" key="2">
    <source>
        <dbReference type="ARBA" id="ARBA00008914"/>
    </source>
</evidence>
<evidence type="ECO:0000256" key="3">
    <source>
        <dbReference type="ARBA" id="ARBA00022475"/>
    </source>
</evidence>
<feature type="domain" description="OmpA-like" evidence="9">
    <location>
        <begin position="109"/>
        <end position="228"/>
    </location>
</feature>
<evidence type="ECO:0000256" key="6">
    <source>
        <dbReference type="ARBA" id="ARBA00023136"/>
    </source>
</evidence>
<dbReference type="OrthoDB" id="9815217at2"/>
<dbReference type="Pfam" id="PF13677">
    <property type="entry name" value="MotB_plug"/>
    <property type="match status" value="1"/>
</dbReference>
<dbReference type="InterPro" id="IPR050330">
    <property type="entry name" value="Bact_OuterMem_StrucFunc"/>
</dbReference>
<evidence type="ECO:0000256" key="1">
    <source>
        <dbReference type="ARBA" id="ARBA00004162"/>
    </source>
</evidence>
<dbReference type="InterPro" id="IPR006665">
    <property type="entry name" value="OmpA-like"/>
</dbReference>
<name>A0A6H9SWE1_9BURK</name>
<dbReference type="PROSITE" id="PS51123">
    <property type="entry name" value="OMPA_2"/>
    <property type="match status" value="1"/>
</dbReference>
<dbReference type="EMBL" id="VZOJ01000058">
    <property type="protein sequence ID" value="KAB0638371.1"/>
    <property type="molecule type" value="Genomic_DNA"/>
</dbReference>
<evidence type="ECO:0000256" key="8">
    <source>
        <dbReference type="SAM" id="Phobius"/>
    </source>
</evidence>
<sequence length="228" mass="24024">MTARTDAARAGVAAAARDDDEAEGAQSGRWLISYADLITTLMVLFLALYVLQLAKYNALDARYQTLARHDGGTASAAAAAPALPDRAPAWLASLDALKTNGRISLVRASHGIEIGIDAKVLFNVGDARLLPDAAPVLSEIARALSTHATGDILVEGHTDSVPIANAKYESNWELSSARAGSVVRYLAERGVAPHRLAAIGRADTQPLVAGDDAAARARNRRVTIFVAY</sequence>
<dbReference type="SUPFAM" id="SSF103088">
    <property type="entry name" value="OmpA-like"/>
    <property type="match status" value="1"/>
</dbReference>
<dbReference type="RefSeq" id="WP_151065909.1">
    <property type="nucleotide sequence ID" value="NZ_CABVPL010000017.1"/>
</dbReference>
<dbReference type="Proteomes" id="UP000494222">
    <property type="component" value="Unassembled WGS sequence"/>
</dbReference>
<keyword evidence="4 8" id="KW-0812">Transmembrane</keyword>
<dbReference type="Gene3D" id="3.30.1330.60">
    <property type="entry name" value="OmpA-like domain"/>
    <property type="match status" value="1"/>
</dbReference>
<keyword evidence="12" id="KW-1185">Reference proteome</keyword>
<evidence type="ECO:0000259" key="9">
    <source>
        <dbReference type="PROSITE" id="PS51123"/>
    </source>
</evidence>
<dbReference type="CDD" id="cd07185">
    <property type="entry name" value="OmpA_C-like"/>
    <property type="match status" value="1"/>
</dbReference>
<dbReference type="GeneID" id="99790082"/>